<evidence type="ECO:0000256" key="4">
    <source>
        <dbReference type="PROSITE-ProRule" id="PRU00376"/>
    </source>
</evidence>
<dbReference type="InterPro" id="IPR055129">
    <property type="entry name" value="YEATS_dom"/>
</dbReference>
<gene>
    <name evidence="7" type="ORF">J8273_2296</name>
</gene>
<dbReference type="GO" id="GO:0006355">
    <property type="term" value="P:regulation of DNA-templated transcription"/>
    <property type="evidence" value="ECO:0007669"/>
    <property type="project" value="InterPro"/>
</dbReference>
<evidence type="ECO:0000256" key="5">
    <source>
        <dbReference type="SAM" id="MobiDB-lite"/>
    </source>
</evidence>
<dbReference type="Gene3D" id="2.60.40.1970">
    <property type="entry name" value="YEATS domain"/>
    <property type="match status" value="1"/>
</dbReference>
<dbReference type="PANTHER" id="PTHR47573">
    <property type="entry name" value="PROTEIN AF-9 HOMOLOG"/>
    <property type="match status" value="1"/>
</dbReference>
<dbReference type="InterPro" id="IPR005033">
    <property type="entry name" value="YEATS"/>
</dbReference>
<protein>
    <recommendedName>
        <fullName evidence="6">YEATS domain-containing protein</fullName>
    </recommendedName>
</protein>
<dbReference type="GO" id="GO:0005634">
    <property type="term" value="C:nucleus"/>
    <property type="evidence" value="ECO:0007669"/>
    <property type="project" value="UniProtKB-SubCell"/>
</dbReference>
<evidence type="ECO:0000313" key="8">
    <source>
        <dbReference type="Proteomes" id="UP000717585"/>
    </source>
</evidence>
<feature type="region of interest" description="Disordered" evidence="5">
    <location>
        <begin position="157"/>
        <end position="178"/>
    </location>
</feature>
<organism evidence="7 8">
    <name type="scientific">Carpediemonas membranifera</name>
    <dbReference type="NCBI Taxonomy" id="201153"/>
    <lineage>
        <taxon>Eukaryota</taxon>
        <taxon>Metamonada</taxon>
        <taxon>Carpediemonas-like organisms</taxon>
        <taxon>Carpediemonas</taxon>
    </lineage>
</organism>
<dbReference type="PROSITE" id="PS51037">
    <property type="entry name" value="YEATS"/>
    <property type="match status" value="1"/>
</dbReference>
<sequence length="218" mass="24664">MAENGKIERSTRVYSKSILFGNVTRRLDTSVEPEAFTHEFTVFVRGFDNQDLSYLLKSVEVLLHDSMDRPHRVLRKPPFETSCMCFAESEIAVTLNFVDEAMCAPVTIRFVCFLHPQVSTIRPDFFVNQLADTLIFPFPPVQFERILLGGPTSKVTNSELDKRMREHSKRANRSGHEDPSLGFCSMADLIAMEKADGAAMGKTIVRLTKELETKKTKG</sequence>
<dbReference type="Pfam" id="PF03366">
    <property type="entry name" value="YEATS"/>
    <property type="match status" value="1"/>
</dbReference>
<keyword evidence="8" id="KW-1185">Reference proteome</keyword>
<evidence type="ECO:0000313" key="7">
    <source>
        <dbReference type="EMBL" id="KAG9395947.1"/>
    </source>
</evidence>
<evidence type="ECO:0000256" key="1">
    <source>
        <dbReference type="ARBA" id="ARBA00023015"/>
    </source>
</evidence>
<dbReference type="OrthoDB" id="16041at2759"/>
<name>A0A8J6E5L6_9EUKA</name>
<keyword evidence="1" id="KW-0805">Transcription regulation</keyword>
<comment type="subcellular location">
    <subcellularLocation>
        <location evidence="4">Nucleus</location>
    </subcellularLocation>
</comment>
<dbReference type="AlphaFoldDB" id="A0A8J6E5L6"/>
<comment type="caution">
    <text evidence="7">The sequence shown here is derived from an EMBL/GenBank/DDBJ whole genome shotgun (WGS) entry which is preliminary data.</text>
</comment>
<dbReference type="Proteomes" id="UP000717585">
    <property type="component" value="Unassembled WGS sequence"/>
</dbReference>
<feature type="domain" description="YEATS" evidence="6">
    <location>
        <begin position="8"/>
        <end position="150"/>
    </location>
</feature>
<accession>A0A8J6E5L6</accession>
<proteinExistence type="predicted"/>
<reference evidence="7" key="1">
    <citation type="submission" date="2021-05" db="EMBL/GenBank/DDBJ databases">
        <title>A free-living protist that lacks canonical eukaryotic 1 DNA replication and segregation systems.</title>
        <authorList>
            <person name="Salas-Leiva D.E."/>
            <person name="Tromer E.C."/>
            <person name="Curtis B.A."/>
            <person name="Jerlstrom-Hultqvist J."/>
            <person name="Kolisko M."/>
            <person name="Yi Z."/>
            <person name="Salas-Leiva J.S."/>
            <person name="Gallot-Lavallee L."/>
            <person name="Kops G.J.P.L."/>
            <person name="Archibald J.M."/>
            <person name="Simpson A.G.B."/>
            <person name="Roger A.J."/>
        </authorList>
    </citation>
    <scope>NUCLEOTIDE SEQUENCE</scope>
    <source>
        <strain evidence="7">BICM</strain>
    </source>
</reference>
<keyword evidence="2" id="KW-0804">Transcription</keyword>
<evidence type="ECO:0000259" key="6">
    <source>
        <dbReference type="PROSITE" id="PS51037"/>
    </source>
</evidence>
<dbReference type="PANTHER" id="PTHR47573:SF1">
    <property type="entry name" value="PROTEIN AF-9 HOMOLOG"/>
    <property type="match status" value="1"/>
</dbReference>
<dbReference type="EMBL" id="JAHDYR010000007">
    <property type="protein sequence ID" value="KAG9395947.1"/>
    <property type="molecule type" value="Genomic_DNA"/>
</dbReference>
<evidence type="ECO:0000256" key="3">
    <source>
        <dbReference type="ARBA" id="ARBA00023242"/>
    </source>
</evidence>
<evidence type="ECO:0000256" key="2">
    <source>
        <dbReference type="ARBA" id="ARBA00023163"/>
    </source>
</evidence>
<dbReference type="InterPro" id="IPR038704">
    <property type="entry name" value="YEAST_sf"/>
</dbReference>
<keyword evidence="3 4" id="KW-0539">Nucleus</keyword>